<dbReference type="RefSeq" id="WP_121098594.1">
    <property type="nucleotide sequence ID" value="NZ_RBII01000001.1"/>
</dbReference>
<keyword evidence="1" id="KW-0732">Signal</keyword>
<feature type="domain" description="PBP" evidence="2">
    <location>
        <begin position="32"/>
        <end position="316"/>
    </location>
</feature>
<keyword evidence="4" id="KW-1185">Reference proteome</keyword>
<accession>A0A420WIE5</accession>
<reference evidence="3 4" key="1">
    <citation type="submission" date="2018-10" db="EMBL/GenBank/DDBJ databases">
        <title>Genomic Encyclopedia of Type Strains, Phase IV (KMG-IV): sequencing the most valuable type-strain genomes for metagenomic binning, comparative biology and taxonomic classification.</title>
        <authorList>
            <person name="Goeker M."/>
        </authorList>
    </citation>
    <scope>NUCLEOTIDE SEQUENCE [LARGE SCALE GENOMIC DNA]</scope>
    <source>
        <strain evidence="3 4">DSM 22008</strain>
    </source>
</reference>
<dbReference type="SUPFAM" id="SSF53850">
    <property type="entry name" value="Periplasmic binding protein-like II"/>
    <property type="match status" value="1"/>
</dbReference>
<sequence length="352" mass="38687">MLFRTLIIGALTFLPLLGCHPSSLSDPERKSRAIRVIGSSTVYPFSTKVAQEFKNQTGYNVIVEATGSGGGHKLFCEGVGPGTPDMTNSSRRQKTTEFDHCAENGVTDIIEVKIGYDGIVIANALDAPQFNLRTKDIYMAFAKYIPTSDEDCTLHENPYRKWSDLNADLPDFQIEVYGPPPTSGTRDAFVEIAMENGARMVPCLAKLYETDREAFLKAAHILREDGAWIDAGESDNALVQTLLNTPTALGVLGYSFLDQNEDKIKAAKIGGVAPEFAKISSGEYPVSRSLFVYFKKANVKTTPGLKELAIELLSDRASGKGGYLNEIGLVPLSEAEREKYRRDVRMLHVNHP</sequence>
<protein>
    <submittedName>
        <fullName evidence="3">Phosphate ABC transporter substrate-binding protein (PhoT family)</fullName>
    </submittedName>
</protein>
<evidence type="ECO:0000313" key="4">
    <source>
        <dbReference type="Proteomes" id="UP000282211"/>
    </source>
</evidence>
<dbReference type="Proteomes" id="UP000282211">
    <property type="component" value="Unassembled WGS sequence"/>
</dbReference>
<dbReference type="InParanoid" id="A0A420WIE5"/>
<dbReference type="InterPro" id="IPR050811">
    <property type="entry name" value="Phosphate_ABC_transporter"/>
</dbReference>
<dbReference type="OrthoDB" id="9790048at2"/>
<dbReference type="InterPro" id="IPR024370">
    <property type="entry name" value="PBP_domain"/>
</dbReference>
<organism evidence="3 4">
    <name type="scientific">Litorimonas taeanensis</name>
    <dbReference type="NCBI Taxonomy" id="568099"/>
    <lineage>
        <taxon>Bacteria</taxon>
        <taxon>Pseudomonadati</taxon>
        <taxon>Pseudomonadota</taxon>
        <taxon>Alphaproteobacteria</taxon>
        <taxon>Maricaulales</taxon>
        <taxon>Robiginitomaculaceae</taxon>
    </lineage>
</organism>
<dbReference type="Pfam" id="PF12849">
    <property type="entry name" value="PBP_like_2"/>
    <property type="match status" value="1"/>
</dbReference>
<dbReference type="AlphaFoldDB" id="A0A420WIE5"/>
<evidence type="ECO:0000256" key="1">
    <source>
        <dbReference type="ARBA" id="ARBA00022729"/>
    </source>
</evidence>
<dbReference type="PANTHER" id="PTHR30570">
    <property type="entry name" value="PERIPLASMIC PHOSPHATE BINDING COMPONENT OF PHOSPHATE ABC TRANSPORTER"/>
    <property type="match status" value="1"/>
</dbReference>
<comment type="caution">
    <text evidence="3">The sequence shown here is derived from an EMBL/GenBank/DDBJ whole genome shotgun (WGS) entry which is preliminary data.</text>
</comment>
<evidence type="ECO:0000259" key="2">
    <source>
        <dbReference type="Pfam" id="PF12849"/>
    </source>
</evidence>
<dbReference type="PANTHER" id="PTHR30570:SF1">
    <property type="entry name" value="PHOSPHATE-BINDING PROTEIN PSTS"/>
    <property type="match status" value="1"/>
</dbReference>
<dbReference type="EMBL" id="RBII01000001">
    <property type="protein sequence ID" value="RKQ70763.1"/>
    <property type="molecule type" value="Genomic_DNA"/>
</dbReference>
<dbReference type="Gene3D" id="3.40.190.10">
    <property type="entry name" value="Periplasmic binding protein-like II"/>
    <property type="match status" value="2"/>
</dbReference>
<name>A0A420WIE5_9PROT</name>
<proteinExistence type="predicted"/>
<evidence type="ECO:0000313" key="3">
    <source>
        <dbReference type="EMBL" id="RKQ70763.1"/>
    </source>
</evidence>
<gene>
    <name evidence="3" type="ORF">DES40_0063</name>
</gene>